<proteinExistence type="predicted"/>
<keyword evidence="2" id="KW-1185">Reference proteome</keyword>
<dbReference type="PANTHER" id="PTHR11220">
    <property type="entry name" value="HEME-BINDING PROTEIN-RELATED"/>
    <property type="match status" value="1"/>
</dbReference>
<dbReference type="Proteomes" id="UP001431902">
    <property type="component" value="Unassembled WGS sequence"/>
</dbReference>
<dbReference type="SUPFAM" id="SSF55136">
    <property type="entry name" value="Probable bacterial effector-binding domain"/>
    <property type="match status" value="2"/>
</dbReference>
<evidence type="ECO:0000313" key="1">
    <source>
        <dbReference type="EMBL" id="MDI9233391.1"/>
    </source>
</evidence>
<organism evidence="1 2">
    <name type="scientific">Limnohabitans lacus</name>
    <dbReference type="NCBI Taxonomy" id="3045173"/>
    <lineage>
        <taxon>Bacteria</taxon>
        <taxon>Pseudomonadati</taxon>
        <taxon>Pseudomonadota</taxon>
        <taxon>Betaproteobacteria</taxon>
        <taxon>Burkholderiales</taxon>
        <taxon>Comamonadaceae</taxon>
        <taxon>Limnohabitans</taxon>
    </lineage>
</organism>
<evidence type="ECO:0000313" key="2">
    <source>
        <dbReference type="Proteomes" id="UP001431902"/>
    </source>
</evidence>
<reference evidence="1" key="1">
    <citation type="submission" date="2023-05" db="EMBL/GenBank/DDBJ databases">
        <title>Limnohabitans sp. strain HM2-2 Genome sequencing and assembly.</title>
        <authorList>
            <person name="Jung Y."/>
        </authorList>
    </citation>
    <scope>NUCLEOTIDE SEQUENCE</scope>
    <source>
        <strain evidence="1">HM2-2</strain>
    </source>
</reference>
<comment type="caution">
    <text evidence="1">The sequence shown here is derived from an EMBL/GenBank/DDBJ whole genome shotgun (WGS) entry which is preliminary data.</text>
</comment>
<gene>
    <name evidence="1" type="ORF">QLQ16_06015</name>
</gene>
<dbReference type="PANTHER" id="PTHR11220:SF58">
    <property type="entry name" value="SOUL HEME-BINDING FAMILY PROTEIN"/>
    <property type="match status" value="1"/>
</dbReference>
<dbReference type="InterPro" id="IPR006917">
    <property type="entry name" value="SOUL_heme-bd"/>
</dbReference>
<dbReference type="EMBL" id="JASGBH010000003">
    <property type="protein sequence ID" value="MDI9233391.1"/>
    <property type="molecule type" value="Genomic_DNA"/>
</dbReference>
<name>A0ABT6X5K4_9BURK</name>
<accession>A0ABT6X5K4</accession>
<dbReference type="InterPro" id="IPR011256">
    <property type="entry name" value="Reg_factor_effector_dom_sf"/>
</dbReference>
<dbReference type="RefSeq" id="WP_283223785.1">
    <property type="nucleotide sequence ID" value="NZ_JASGBH010000003.1"/>
</dbReference>
<dbReference type="Pfam" id="PF04832">
    <property type="entry name" value="SOUL"/>
    <property type="match status" value="2"/>
</dbReference>
<sequence>MAIEEPTYDTIVSQAPFELRHYASTLIAQAVVNGDMDAASSKGFRLIADYIFGNNLAADTGQAAKIAMTAPVTMAPQSAKIAMTAPVTIEPQSGDTSLAGAHTWRIHFVMPRRYTMANIPKPNNSAVTLHELPRQYMVVHRYSGFNTVARVQEKTKETLAWAKQQSLQVIGTPQLSRYDPPWTLPLFRRNEIMVEVAAP</sequence>
<protein>
    <submittedName>
        <fullName evidence="1">Heme-binding protein</fullName>
    </submittedName>
</protein>
<dbReference type="Gene3D" id="3.20.80.10">
    <property type="entry name" value="Regulatory factor, effector binding domain"/>
    <property type="match status" value="2"/>
</dbReference>